<dbReference type="CDD" id="cd01653">
    <property type="entry name" value="GATase1"/>
    <property type="match status" value="1"/>
</dbReference>
<keyword evidence="3" id="KW-1185">Reference proteome</keyword>
<dbReference type="SMART" id="SM00635">
    <property type="entry name" value="BID_2"/>
    <property type="match status" value="1"/>
</dbReference>
<dbReference type="SUPFAM" id="SSF49373">
    <property type="entry name" value="Invasin/intimin cell-adhesion fragments"/>
    <property type="match status" value="1"/>
</dbReference>
<reference evidence="2 3" key="1">
    <citation type="submission" date="2016-03" db="EMBL/GenBank/DDBJ databases">
        <title>Draft genome sequence of Paenibacillus glacialis DSM 22343.</title>
        <authorList>
            <person name="Shin S.-K."/>
            <person name="Yi H."/>
        </authorList>
    </citation>
    <scope>NUCLEOTIDE SEQUENCE [LARGE SCALE GENOMIC DNA]</scope>
    <source>
        <strain evidence="2 3">DSM 22343</strain>
    </source>
</reference>
<dbReference type="OrthoDB" id="38701at2"/>
<organism evidence="2 3">
    <name type="scientific">Paenibacillus glacialis</name>
    <dbReference type="NCBI Taxonomy" id="494026"/>
    <lineage>
        <taxon>Bacteria</taxon>
        <taxon>Bacillati</taxon>
        <taxon>Bacillota</taxon>
        <taxon>Bacilli</taxon>
        <taxon>Bacillales</taxon>
        <taxon>Paenibacillaceae</taxon>
        <taxon>Paenibacillus</taxon>
    </lineage>
</organism>
<dbReference type="Pfam" id="PF20597">
    <property type="entry name" value="pAdhesive_15"/>
    <property type="match status" value="1"/>
</dbReference>
<dbReference type="Gene3D" id="2.60.40.1080">
    <property type="match status" value="1"/>
</dbReference>
<dbReference type="InterPro" id="IPR026588">
    <property type="entry name" value="Choice_anch_A"/>
</dbReference>
<sequence length="1411" mass="153511">MKLNKFSLSLTVFVAILLAIPLYLFNVSADQGPIYQIRILEIGDESNADSSYALPFALAQQDNITVDTVPMKEFVTQPDELSGKYDAIYIGKGKLSNDMTLLKADEIIKEYINKGLPVILHKDVLNQVANTTNPLNEQSVLYNSFYKYSTTADRKANVLFVDDAELGTLISQIKNSPSTILEMLQQRPRVALDTGNTLIDYSKDTSHSYKAGDKLVFPFQTHHIRNLDDNRIRASLYMSVDKILNPADNNLVAATNVTGPTNKISYTLPKAYSGLLYWRLEVSDQQTGLKDYITGTIRYKDEKPVIRIIQVVPTDDSHSNLTKVLEPNLLESDSYKLDITAVSIDDFNTIYSNQLNGNYDTLIFGFQNAQNKYDPLSPSSAAEVQQFITTGQSVLFNDGTLYAETVNTGKTSGDIVNAFRSTTTSLVNEGLLTQYPFDLSKDLTSRASSKEITTSSDINTGELNTNSPLWEKQLFINTIYRSFMNANHAPQITVNAPTNNSTKPSYLNNLLLSYTVNDSDLNNRVLSTSVKFKHKGTYLNLGYVNKSTSAGDTITQSFTNPLPEGGDLQLEITVKDEVGAQATEIVNLTIQKVTANLETNRTLSTNVVDGKIRRDEEVIITYSISPKNISVPSGNKNENPKDTFVVSDLKYVENFPRNLNVSGAGITTTGSPSSGMTVKKTFKDITYQLSNDKKTYIPNGGQSVTFKLMVTPTVKGVYNLVDSRLDFRDIHSISKESPLGVAGNYNAFMLGDITVVHSGFTMNGRMASAGDILLSSGFGIGMEIPKIDGNFDDVLIANGNLTITNGGDVKGNAVYGGIYKNEVFGTIQGTVRKENPIDFTTNKDQLTKLSASLSKETPNGITTINSNTTAVSLVGTDKDLNIFNIPEISWNAVTDLSIDVPQESTVIINVKGTNLSLRFATILNGKLTTSPPSNSMSTKILYNFYGNGAIDMKEDIKIDMKGMTIEGSVLAPMATLTLNGGNIVGNYIGKSFRSETAGFGFYDAPFTGTLPNPVPTPIPPGELRRVVFPDVGFEAIVKVGKLTLEDTTILVGEDLSLIPTIEPQDANNQNLAWSTDKPEYVTLSSNGRITGLKPTPVDSPIHITITSTDGSNIYATAKVTVISPGLAIVGPNESVVNDLIDLKATYTEDIGNITSVVWTIKDANSYATITPDINDKWNASFQAIKSGDYIVVVTVKSTKQPNGITAEHPIKVSLKGLSIVGDATMNLGSTIKLDAVLDPINADHEDFTWHIEGSGSAYAEIVGPVTGKSIELKGTKETIKITVTVTVGGLSASHDVKISSILTGLQFSNNETTIEMGTSRNLNDLLWPIPRSYPLLQIREQLVWSLDRPGSGNLEPGTSNFLTLNGNGNVTGLKKGYDVIRVSYQKNPTDTPITATIKVIVVGQVTSDDKY</sequence>
<dbReference type="Proteomes" id="UP000076967">
    <property type="component" value="Unassembled WGS sequence"/>
</dbReference>
<comment type="caution">
    <text evidence="2">The sequence shown here is derived from an EMBL/GenBank/DDBJ whole genome shotgun (WGS) entry which is preliminary data.</text>
</comment>
<name>A0A168L6T4_9BACL</name>
<dbReference type="InterPro" id="IPR008964">
    <property type="entry name" value="Invasin/intimin_cell_adhesion"/>
</dbReference>
<accession>A0A168L6T4</accession>
<dbReference type="NCBIfam" id="TIGR04215">
    <property type="entry name" value="choice_anch_A"/>
    <property type="match status" value="1"/>
</dbReference>
<dbReference type="RefSeq" id="WP_068532447.1">
    <property type="nucleotide sequence ID" value="NZ_LVJH01000017.1"/>
</dbReference>
<dbReference type="InterPro" id="IPR003343">
    <property type="entry name" value="Big_2"/>
</dbReference>
<protein>
    <recommendedName>
        <fullName evidence="1">BIG2 domain-containing protein</fullName>
    </recommendedName>
</protein>
<evidence type="ECO:0000313" key="2">
    <source>
        <dbReference type="EMBL" id="OAB42959.1"/>
    </source>
</evidence>
<feature type="domain" description="BIG2" evidence="1">
    <location>
        <begin position="1036"/>
        <end position="1117"/>
    </location>
</feature>
<evidence type="ECO:0000259" key="1">
    <source>
        <dbReference type="SMART" id="SM00635"/>
    </source>
</evidence>
<dbReference type="STRING" id="494026.PGLA_10920"/>
<gene>
    <name evidence="2" type="ORF">PGLA_10920</name>
</gene>
<dbReference type="EMBL" id="LVJH01000017">
    <property type="protein sequence ID" value="OAB42959.1"/>
    <property type="molecule type" value="Genomic_DNA"/>
</dbReference>
<proteinExistence type="predicted"/>
<evidence type="ECO:0000313" key="3">
    <source>
        <dbReference type="Proteomes" id="UP000076967"/>
    </source>
</evidence>